<dbReference type="EMBL" id="UINC01013090">
    <property type="protein sequence ID" value="SVA56769.1"/>
    <property type="molecule type" value="Genomic_DNA"/>
</dbReference>
<protein>
    <submittedName>
        <fullName evidence="1">Uncharacterized protein</fullName>
    </submittedName>
</protein>
<dbReference type="AlphaFoldDB" id="A0A381WW57"/>
<proteinExistence type="predicted"/>
<name>A0A381WW57_9ZZZZ</name>
<accession>A0A381WW57</accession>
<organism evidence="1">
    <name type="scientific">marine metagenome</name>
    <dbReference type="NCBI Taxonomy" id="408172"/>
    <lineage>
        <taxon>unclassified sequences</taxon>
        <taxon>metagenomes</taxon>
        <taxon>ecological metagenomes</taxon>
    </lineage>
</organism>
<evidence type="ECO:0000313" key="1">
    <source>
        <dbReference type="EMBL" id="SVA56769.1"/>
    </source>
</evidence>
<sequence>MAKVIRVGFKKDNPKLKNVGRE</sequence>
<reference evidence="1" key="1">
    <citation type="submission" date="2018-05" db="EMBL/GenBank/DDBJ databases">
        <authorList>
            <person name="Lanie J.A."/>
            <person name="Ng W.-L."/>
            <person name="Kazmierczak K.M."/>
            <person name="Andrzejewski T.M."/>
            <person name="Davidsen T.M."/>
            <person name="Wayne K.J."/>
            <person name="Tettelin H."/>
            <person name="Glass J.I."/>
            <person name="Rusch D."/>
            <person name="Podicherti R."/>
            <person name="Tsui H.-C.T."/>
            <person name="Winkler M.E."/>
        </authorList>
    </citation>
    <scope>NUCLEOTIDE SEQUENCE</scope>
</reference>
<gene>
    <name evidence="1" type="ORF">METZ01_LOCUS109623</name>
</gene>